<evidence type="ECO:0000313" key="3">
    <source>
        <dbReference type="Proteomes" id="UP000294824"/>
    </source>
</evidence>
<evidence type="ECO:0000256" key="1">
    <source>
        <dbReference type="SAM" id="Phobius"/>
    </source>
</evidence>
<dbReference type="GO" id="GO:0006355">
    <property type="term" value="P:regulation of DNA-templated transcription"/>
    <property type="evidence" value="ECO:0007669"/>
    <property type="project" value="InterPro"/>
</dbReference>
<gene>
    <name evidence="2" type="ORF">DFQ06_2706</name>
</gene>
<comment type="caution">
    <text evidence="2">The sequence shown here is derived from an EMBL/GenBank/DDBJ whole genome shotgun (WGS) entry which is preliminary data.</text>
</comment>
<dbReference type="InterPro" id="IPR016032">
    <property type="entry name" value="Sig_transdc_resp-reg_C-effctor"/>
</dbReference>
<reference evidence="2 3" key="1">
    <citation type="submission" date="2019-03" db="EMBL/GenBank/DDBJ databases">
        <title>Genomic Encyclopedia of Type Strains, Phase III (KMG-III): the genomes of soil and plant-associated and newly described type strains.</title>
        <authorList>
            <person name="Whitman W."/>
        </authorList>
    </citation>
    <scope>NUCLEOTIDE SEQUENCE [LARGE SCALE GENOMIC DNA]</scope>
    <source>
        <strain evidence="2 3">CECT 8301</strain>
    </source>
</reference>
<dbReference type="SUPFAM" id="SSF46894">
    <property type="entry name" value="C-terminal effector domain of the bipartite response regulators"/>
    <property type="match status" value="1"/>
</dbReference>
<proteinExistence type="predicted"/>
<keyword evidence="1" id="KW-1133">Transmembrane helix</keyword>
<feature type="transmembrane region" description="Helical" evidence="1">
    <location>
        <begin position="339"/>
        <end position="359"/>
    </location>
</feature>
<dbReference type="Proteomes" id="UP000294824">
    <property type="component" value="Unassembled WGS sequence"/>
</dbReference>
<dbReference type="Gene3D" id="1.10.10.10">
    <property type="entry name" value="Winged helix-like DNA-binding domain superfamily/Winged helix DNA-binding domain"/>
    <property type="match status" value="1"/>
</dbReference>
<evidence type="ECO:0008006" key="4">
    <source>
        <dbReference type="Google" id="ProtNLM"/>
    </source>
</evidence>
<organism evidence="2 3">
    <name type="scientific">Algibacter lectus</name>
    <dbReference type="NCBI Taxonomy" id="221126"/>
    <lineage>
        <taxon>Bacteria</taxon>
        <taxon>Pseudomonadati</taxon>
        <taxon>Bacteroidota</taxon>
        <taxon>Flavobacteriia</taxon>
        <taxon>Flavobacteriales</taxon>
        <taxon>Flavobacteriaceae</taxon>
        <taxon>Algibacter</taxon>
    </lineage>
</organism>
<dbReference type="InterPro" id="IPR036388">
    <property type="entry name" value="WH-like_DNA-bd_sf"/>
</dbReference>
<dbReference type="AlphaFoldDB" id="A0A4R8MB56"/>
<accession>A0A4R8MB56</accession>
<dbReference type="RefSeq" id="WP_133968117.1">
    <property type="nucleotide sequence ID" value="NZ_SORL01000009.1"/>
</dbReference>
<name>A0A4R8MB56_9FLAO</name>
<keyword evidence="1" id="KW-0812">Transmembrane</keyword>
<dbReference type="GO" id="GO:0003677">
    <property type="term" value="F:DNA binding"/>
    <property type="evidence" value="ECO:0007669"/>
    <property type="project" value="InterPro"/>
</dbReference>
<dbReference type="EMBL" id="SORL01000009">
    <property type="protein sequence ID" value="TDY61377.1"/>
    <property type="molecule type" value="Genomic_DNA"/>
</dbReference>
<keyword evidence="1" id="KW-0472">Membrane</keyword>
<keyword evidence="3" id="KW-1185">Reference proteome</keyword>
<evidence type="ECO:0000313" key="2">
    <source>
        <dbReference type="EMBL" id="TDY61377.1"/>
    </source>
</evidence>
<protein>
    <recommendedName>
        <fullName evidence="4">HTH luxR-type domain-containing protein</fullName>
    </recommendedName>
</protein>
<sequence>MNFKFLNKFILLIPFFVVFSVFSQHNHEDKYLRFLELASDSFSENPKIARQYLDSIPNPIKKNVKNHLACYYELKALINDKFNETAKRYQNFTLALKYAELEKNYDAAGAASLELFYNTYLIKKDSSAYKYLDNAKKFYELSGNKNGLVEVMQMPAYVEFFSGNFKKSNKLILEQLENYKSIKDDAYYYMYALFMLSSNYIDLGDIGKSHKYFNILKSLEGNATLSKSLYQSHLATIQTGLADFYLENKQVDSSFYYISESKLLKHSMNDYDLRNYFNLKINYYDLKENHEAKTQYIDSLKVFEHKMLNEIMDSSINIGDSLLDVETELKAEQEKKWHIIKWLIALAVLLILLFVLYTLNKKKTKKVITNFEKSNDEFTYLKSTHEKLKVKVHGLEDYIVEVKKEIKSISSMDSGDAQRKKIKELLKNLHLDSSLLLDKTENHLELVNEFNIDFFTQIKNEYPQLSDSEVIICYYLFVGFKSKEIAVFLNSSTRAVEGKRYRIAKKMDLQKSDFTLVEYLNTSFKSLKKVES</sequence>